<reference evidence="2 3" key="1">
    <citation type="submission" date="2020-04" db="EMBL/GenBank/DDBJ databases">
        <title>Genome sequence for Sphingorhabdus sp. strain M1.</title>
        <authorList>
            <person name="Park S.-J."/>
        </authorList>
    </citation>
    <scope>NUCLEOTIDE SEQUENCE [LARGE SCALE GENOMIC DNA]</scope>
    <source>
        <strain evidence="2 3">JK6</strain>
    </source>
</reference>
<evidence type="ECO:0000259" key="1">
    <source>
        <dbReference type="Pfam" id="PF13577"/>
    </source>
</evidence>
<dbReference type="Proteomes" id="UP000501600">
    <property type="component" value="Chromosome"/>
</dbReference>
<proteinExistence type="predicted"/>
<dbReference type="SUPFAM" id="SSF54427">
    <property type="entry name" value="NTF2-like"/>
    <property type="match status" value="1"/>
</dbReference>
<dbReference type="Gene3D" id="3.10.450.50">
    <property type="match status" value="1"/>
</dbReference>
<evidence type="ECO:0000313" key="2">
    <source>
        <dbReference type="EMBL" id="QJB68798.1"/>
    </source>
</evidence>
<protein>
    <submittedName>
        <fullName evidence="2">Nuclear transport factor 2 family protein</fullName>
    </submittedName>
</protein>
<dbReference type="InterPro" id="IPR032710">
    <property type="entry name" value="NTF2-like_dom_sf"/>
</dbReference>
<sequence>MPKQCTEVNLADWEDRIKRLEDAEAIRNLIASYGPAADRGDAKTVSEIWWKDGAYDVGGFGVSKGRVEIAALITGDTHRQLMAKGCAHILSPHEIDLEGDRATATGYSTVFRKSDSEYEAWRVSFNEWIFEKREDEWRAVLRVNRPVDGKGGLNEH</sequence>
<evidence type="ECO:0000313" key="3">
    <source>
        <dbReference type="Proteomes" id="UP000501600"/>
    </source>
</evidence>
<name>A0A6H2DKS4_9SPHN</name>
<accession>A0A6H2DKS4</accession>
<organism evidence="2 3">
    <name type="scientific">Parasphingorhabdus halotolerans</name>
    <dbReference type="NCBI Taxonomy" id="2725558"/>
    <lineage>
        <taxon>Bacteria</taxon>
        <taxon>Pseudomonadati</taxon>
        <taxon>Pseudomonadota</taxon>
        <taxon>Alphaproteobacteria</taxon>
        <taxon>Sphingomonadales</taxon>
        <taxon>Sphingomonadaceae</taxon>
        <taxon>Parasphingorhabdus</taxon>
    </lineage>
</organism>
<gene>
    <name evidence="2" type="ORF">HF685_05470</name>
</gene>
<dbReference type="KEGG" id="phao:HF685_05470"/>
<dbReference type="AlphaFoldDB" id="A0A6H2DKS4"/>
<feature type="domain" description="SnoaL-like" evidence="1">
    <location>
        <begin position="19"/>
        <end position="140"/>
    </location>
</feature>
<dbReference type="Pfam" id="PF13577">
    <property type="entry name" value="SnoaL_4"/>
    <property type="match status" value="1"/>
</dbReference>
<keyword evidence="3" id="KW-1185">Reference proteome</keyword>
<dbReference type="EMBL" id="CP051217">
    <property type="protein sequence ID" value="QJB68798.1"/>
    <property type="molecule type" value="Genomic_DNA"/>
</dbReference>
<dbReference type="InterPro" id="IPR037401">
    <property type="entry name" value="SnoaL-like"/>
</dbReference>